<keyword evidence="6 15" id="KW-0963">Cytoplasm</keyword>
<keyword evidence="8 15" id="KW-0547">Nucleotide-binding</keyword>
<dbReference type="InterPro" id="IPR004733">
    <property type="entry name" value="PurM_cligase"/>
</dbReference>
<dbReference type="GO" id="GO:0004641">
    <property type="term" value="F:phosphoribosylformylglycinamidine cyclo-ligase activity"/>
    <property type="evidence" value="ECO:0007669"/>
    <property type="project" value="UniProtKB-UniRule"/>
</dbReference>
<evidence type="ECO:0000256" key="7">
    <source>
        <dbReference type="ARBA" id="ARBA00022598"/>
    </source>
</evidence>
<dbReference type="InterPro" id="IPR016188">
    <property type="entry name" value="PurM-like_N"/>
</dbReference>
<comment type="similarity">
    <text evidence="3 15">Belongs to the AIR synthase family.</text>
</comment>
<dbReference type="SUPFAM" id="SSF55326">
    <property type="entry name" value="PurM N-terminal domain-like"/>
    <property type="match status" value="1"/>
</dbReference>
<dbReference type="GO" id="GO:0046084">
    <property type="term" value="P:adenine biosynthetic process"/>
    <property type="evidence" value="ECO:0007669"/>
    <property type="project" value="TreeGrafter"/>
</dbReference>
<proteinExistence type="inferred from homology"/>
<feature type="domain" description="PurM-like N-terminal" evidence="16">
    <location>
        <begin position="56"/>
        <end position="161"/>
    </location>
</feature>
<reference evidence="18 19" key="1">
    <citation type="submission" date="2020-05" db="EMBL/GenBank/DDBJ databases">
        <title>Parvularcula mediterraneae sp. nov., isolated from polypropylene straw from shallow seawater of the seashore of Laganas in Zakynthos island, Greece.</title>
        <authorList>
            <person name="Szabo I."/>
            <person name="Al-Omari J."/>
            <person name="Rado J."/>
            <person name="Szerdahelyi G.S."/>
        </authorList>
    </citation>
    <scope>NUCLEOTIDE SEQUENCE [LARGE SCALE GENOMIC DNA]</scope>
    <source>
        <strain evidence="18 19">ZS-1/3</strain>
    </source>
</reference>
<keyword evidence="10 15" id="KW-0067">ATP-binding</keyword>
<dbReference type="FunFam" id="3.90.650.10:FF:000011">
    <property type="entry name" value="Phosphoribosylformylglycinamidine cyclo-ligase"/>
    <property type="match status" value="1"/>
</dbReference>
<evidence type="ECO:0000256" key="5">
    <source>
        <dbReference type="ARBA" id="ARBA00020367"/>
    </source>
</evidence>
<dbReference type="Pfam" id="PF02769">
    <property type="entry name" value="AIRS_C"/>
    <property type="match status" value="1"/>
</dbReference>
<accession>A0A7Y3RN58</accession>
<evidence type="ECO:0000256" key="13">
    <source>
        <dbReference type="ARBA" id="ARBA00033093"/>
    </source>
</evidence>
<dbReference type="SUPFAM" id="SSF56042">
    <property type="entry name" value="PurM C-terminal domain-like"/>
    <property type="match status" value="1"/>
</dbReference>
<dbReference type="Proteomes" id="UP000536835">
    <property type="component" value="Unassembled WGS sequence"/>
</dbReference>
<dbReference type="InterPro" id="IPR036921">
    <property type="entry name" value="PurM-like_N_sf"/>
</dbReference>
<dbReference type="EMBL" id="JABFCX010000002">
    <property type="protein sequence ID" value="NNU16347.1"/>
    <property type="molecule type" value="Genomic_DNA"/>
</dbReference>
<comment type="pathway">
    <text evidence="2 15">Purine metabolism; IMP biosynthesis via de novo pathway; 5-amino-1-(5-phospho-D-ribosyl)imidazole from N(2)-formyl-N(1)-(5-phospho-D-ribosyl)glycinamide: step 2/2.</text>
</comment>
<evidence type="ECO:0000256" key="3">
    <source>
        <dbReference type="ARBA" id="ARBA00010280"/>
    </source>
</evidence>
<dbReference type="EC" id="6.3.3.1" evidence="4 15"/>
<dbReference type="PANTHER" id="PTHR10520:SF12">
    <property type="entry name" value="TRIFUNCTIONAL PURINE BIOSYNTHETIC PROTEIN ADENOSINE-3"/>
    <property type="match status" value="1"/>
</dbReference>
<evidence type="ECO:0000256" key="6">
    <source>
        <dbReference type="ARBA" id="ARBA00022490"/>
    </source>
</evidence>
<dbReference type="InterPro" id="IPR010918">
    <property type="entry name" value="PurM-like_C_dom"/>
</dbReference>
<evidence type="ECO:0000256" key="12">
    <source>
        <dbReference type="ARBA" id="ARBA00032931"/>
    </source>
</evidence>
<dbReference type="RefSeq" id="WP_173198494.1">
    <property type="nucleotide sequence ID" value="NZ_JABFCX010000002.1"/>
</dbReference>
<keyword evidence="19" id="KW-1185">Reference proteome</keyword>
<comment type="caution">
    <text evidence="18">The sequence shown here is derived from an EMBL/GenBank/DDBJ whole genome shotgun (WGS) entry which is preliminary data.</text>
</comment>
<dbReference type="Gene3D" id="3.90.650.10">
    <property type="entry name" value="PurM-like C-terminal domain"/>
    <property type="match status" value="1"/>
</dbReference>
<evidence type="ECO:0000259" key="16">
    <source>
        <dbReference type="Pfam" id="PF00586"/>
    </source>
</evidence>
<keyword evidence="9 15" id="KW-0658">Purine biosynthesis</keyword>
<evidence type="ECO:0000259" key="17">
    <source>
        <dbReference type="Pfam" id="PF02769"/>
    </source>
</evidence>
<dbReference type="NCBIfam" id="TIGR00878">
    <property type="entry name" value="purM"/>
    <property type="match status" value="1"/>
</dbReference>
<dbReference type="InterPro" id="IPR036676">
    <property type="entry name" value="PurM-like_C_sf"/>
</dbReference>
<comment type="catalytic activity">
    <reaction evidence="14 15">
        <text>2-formamido-N(1)-(5-O-phospho-beta-D-ribosyl)acetamidine + ATP = 5-amino-1-(5-phospho-beta-D-ribosyl)imidazole + ADP + phosphate + H(+)</text>
        <dbReference type="Rhea" id="RHEA:23032"/>
        <dbReference type="ChEBI" id="CHEBI:15378"/>
        <dbReference type="ChEBI" id="CHEBI:30616"/>
        <dbReference type="ChEBI" id="CHEBI:43474"/>
        <dbReference type="ChEBI" id="CHEBI:137981"/>
        <dbReference type="ChEBI" id="CHEBI:147287"/>
        <dbReference type="ChEBI" id="CHEBI:456216"/>
        <dbReference type="EC" id="6.3.3.1"/>
    </reaction>
</comment>
<evidence type="ECO:0000313" key="19">
    <source>
        <dbReference type="Proteomes" id="UP000536835"/>
    </source>
</evidence>
<dbReference type="Pfam" id="PF00586">
    <property type="entry name" value="AIRS"/>
    <property type="match status" value="1"/>
</dbReference>
<evidence type="ECO:0000313" key="18">
    <source>
        <dbReference type="EMBL" id="NNU16347.1"/>
    </source>
</evidence>
<gene>
    <name evidence="15" type="primary">purM</name>
    <name evidence="18" type="ORF">HK107_08445</name>
</gene>
<evidence type="ECO:0000256" key="8">
    <source>
        <dbReference type="ARBA" id="ARBA00022741"/>
    </source>
</evidence>
<evidence type="ECO:0000256" key="9">
    <source>
        <dbReference type="ARBA" id="ARBA00022755"/>
    </source>
</evidence>
<evidence type="ECO:0000256" key="2">
    <source>
        <dbReference type="ARBA" id="ARBA00004686"/>
    </source>
</evidence>
<organism evidence="18 19">
    <name type="scientific">Parvularcula mediterranea</name>
    <dbReference type="NCBI Taxonomy" id="2732508"/>
    <lineage>
        <taxon>Bacteria</taxon>
        <taxon>Pseudomonadati</taxon>
        <taxon>Pseudomonadota</taxon>
        <taxon>Alphaproteobacteria</taxon>
        <taxon>Parvularculales</taxon>
        <taxon>Parvularculaceae</taxon>
        <taxon>Parvularcula</taxon>
    </lineage>
</organism>
<dbReference type="Gene3D" id="3.30.1330.10">
    <property type="entry name" value="PurM-like, N-terminal domain"/>
    <property type="match status" value="1"/>
</dbReference>
<feature type="domain" description="PurM-like C-terminal" evidence="17">
    <location>
        <begin position="174"/>
        <end position="329"/>
    </location>
</feature>
<comment type="subcellular location">
    <subcellularLocation>
        <location evidence="1 15">Cytoplasm</location>
    </subcellularLocation>
</comment>
<dbReference type="GO" id="GO:0006189">
    <property type="term" value="P:'de novo' IMP biosynthetic process"/>
    <property type="evidence" value="ECO:0007669"/>
    <property type="project" value="UniProtKB-UniRule"/>
</dbReference>
<dbReference type="FunFam" id="3.30.1330.10:FF:000001">
    <property type="entry name" value="Phosphoribosylformylglycinamidine cyclo-ligase"/>
    <property type="match status" value="1"/>
</dbReference>
<dbReference type="PANTHER" id="PTHR10520">
    <property type="entry name" value="TRIFUNCTIONAL PURINE BIOSYNTHETIC PROTEIN ADENOSINE-3-RELATED"/>
    <property type="match status" value="1"/>
</dbReference>
<evidence type="ECO:0000256" key="4">
    <source>
        <dbReference type="ARBA" id="ARBA00013047"/>
    </source>
</evidence>
<dbReference type="HAMAP" id="MF_00741">
    <property type="entry name" value="AIRS"/>
    <property type="match status" value="1"/>
</dbReference>
<evidence type="ECO:0000256" key="14">
    <source>
        <dbReference type="ARBA" id="ARBA00049057"/>
    </source>
</evidence>
<dbReference type="UniPathway" id="UPA00074">
    <property type="reaction ID" value="UER00129"/>
</dbReference>
<evidence type="ECO:0000256" key="11">
    <source>
        <dbReference type="ARBA" id="ARBA00031908"/>
    </source>
</evidence>
<dbReference type="GO" id="GO:0005524">
    <property type="term" value="F:ATP binding"/>
    <property type="evidence" value="ECO:0007669"/>
    <property type="project" value="UniProtKB-KW"/>
</dbReference>
<protein>
    <recommendedName>
        <fullName evidence="5 15">Phosphoribosylformylglycinamidine cyclo-ligase</fullName>
        <ecNumber evidence="4 15">6.3.3.1</ecNumber>
    </recommendedName>
    <alternativeName>
        <fullName evidence="12 15">AIR synthase</fullName>
    </alternativeName>
    <alternativeName>
        <fullName evidence="13 15">AIRS</fullName>
    </alternativeName>
    <alternativeName>
        <fullName evidence="11 15">Phosphoribosyl-aminoimidazole synthetase</fullName>
    </alternativeName>
</protein>
<name>A0A7Y3RN58_9PROT</name>
<dbReference type="CDD" id="cd02196">
    <property type="entry name" value="PurM"/>
    <property type="match status" value="1"/>
</dbReference>
<dbReference type="GO" id="GO:0004637">
    <property type="term" value="F:phosphoribosylamine-glycine ligase activity"/>
    <property type="evidence" value="ECO:0007669"/>
    <property type="project" value="TreeGrafter"/>
</dbReference>
<sequence>MTDAYKKAGVDIDAGNALVKRISPLAAATRRPGAAADLGGFGGLFDLKAAGFDDPILVSGTDGVGTKLLLAIETGKLDGIGIDLVAMCANDVLVQGAEPLFFLDYFATGKLDQDAASSVIGSVAEGCRQAGAALIGGETAEMPGFYADGHFDLSGFCVGAVERSAILPVMDQMKAGDVMIALSSSGAHSNGYSLIRKLIAEQNVDLSADAPWGENWGDALLAPTIIYAEAVKPLLAGGLLKGMAHITGGGLIENVPRVLTDGLAASFDDEKLPKPPLFEWLQKAGDLSDTELRTVFNCGVGMVLIASAEKADEVLAKAEGSFVIGTLTDA</sequence>
<keyword evidence="7 15" id="KW-0436">Ligase</keyword>
<evidence type="ECO:0000256" key="10">
    <source>
        <dbReference type="ARBA" id="ARBA00022840"/>
    </source>
</evidence>
<evidence type="ECO:0000256" key="1">
    <source>
        <dbReference type="ARBA" id="ARBA00004496"/>
    </source>
</evidence>
<dbReference type="AlphaFoldDB" id="A0A7Y3RN58"/>
<dbReference type="GO" id="GO:0005829">
    <property type="term" value="C:cytosol"/>
    <property type="evidence" value="ECO:0007669"/>
    <property type="project" value="TreeGrafter"/>
</dbReference>
<evidence type="ECO:0000256" key="15">
    <source>
        <dbReference type="HAMAP-Rule" id="MF_00741"/>
    </source>
</evidence>